<keyword evidence="9" id="KW-0460">Magnesium</keyword>
<gene>
    <name evidence="13" type="ORF">SPRG_03635</name>
</gene>
<dbReference type="AlphaFoldDB" id="A0A067CY65"/>
<keyword evidence="5 9" id="KW-0378">Hydrolase</keyword>
<dbReference type="PROSITE" id="PS00841">
    <property type="entry name" value="XPG_1"/>
    <property type="match status" value="1"/>
</dbReference>
<evidence type="ECO:0000256" key="7">
    <source>
        <dbReference type="ARBA" id="ARBA00023204"/>
    </source>
</evidence>
<comment type="function">
    <text evidence="9">5'-&gt;3' double-stranded DNA exonuclease which may also possess a cryptic 3'-&gt;5' double-stranded DNA exonuclease activity. Functions in DNA mismatch repair.</text>
</comment>
<evidence type="ECO:0000256" key="10">
    <source>
        <dbReference type="SAM" id="MobiDB-lite"/>
    </source>
</evidence>
<keyword evidence="9" id="KW-0228">DNA excision</keyword>
<dbReference type="Gene3D" id="3.40.50.1010">
    <property type="entry name" value="5'-nuclease"/>
    <property type="match status" value="1"/>
</dbReference>
<dbReference type="OMA" id="KDAIHTH"/>
<dbReference type="InterPro" id="IPR044752">
    <property type="entry name" value="PIN-like_EXO1"/>
</dbReference>
<evidence type="ECO:0000256" key="1">
    <source>
        <dbReference type="ARBA" id="ARBA00004123"/>
    </source>
</evidence>
<feature type="compositionally biased region" description="Low complexity" evidence="10">
    <location>
        <begin position="436"/>
        <end position="446"/>
    </location>
</feature>
<dbReference type="Pfam" id="PF00867">
    <property type="entry name" value="XPG_I"/>
    <property type="match status" value="1"/>
</dbReference>
<organism evidence="13 14">
    <name type="scientific">Saprolegnia parasitica (strain CBS 223.65)</name>
    <dbReference type="NCBI Taxonomy" id="695850"/>
    <lineage>
        <taxon>Eukaryota</taxon>
        <taxon>Sar</taxon>
        <taxon>Stramenopiles</taxon>
        <taxon>Oomycota</taxon>
        <taxon>Saprolegniomycetes</taxon>
        <taxon>Saprolegniales</taxon>
        <taxon>Saprolegniaceae</taxon>
        <taxon>Saprolegnia</taxon>
    </lineage>
</organism>
<dbReference type="Pfam" id="PF00752">
    <property type="entry name" value="XPG_N"/>
    <property type="match status" value="1"/>
</dbReference>
<accession>A0A067CY65</accession>
<dbReference type="SMART" id="SM00485">
    <property type="entry name" value="XPGN"/>
    <property type="match status" value="1"/>
</dbReference>
<feature type="compositionally biased region" description="Low complexity" evidence="10">
    <location>
        <begin position="375"/>
        <end position="423"/>
    </location>
</feature>
<dbReference type="SMART" id="SM00484">
    <property type="entry name" value="XPGI"/>
    <property type="match status" value="1"/>
</dbReference>
<protein>
    <recommendedName>
        <fullName evidence="9">Exonuclease 1</fullName>
        <ecNumber evidence="9">3.1.-.-</ecNumber>
    </recommendedName>
</protein>
<evidence type="ECO:0000313" key="14">
    <source>
        <dbReference type="Proteomes" id="UP000030745"/>
    </source>
</evidence>
<keyword evidence="9" id="KW-0479">Metal-binding</keyword>
<dbReference type="GO" id="GO:0017108">
    <property type="term" value="F:5'-flap endonuclease activity"/>
    <property type="evidence" value="ECO:0007669"/>
    <property type="project" value="TreeGrafter"/>
</dbReference>
<dbReference type="InterPro" id="IPR006084">
    <property type="entry name" value="XPG/Rad2"/>
</dbReference>
<dbReference type="Proteomes" id="UP000030745">
    <property type="component" value="Unassembled WGS sequence"/>
</dbReference>
<evidence type="ECO:0000259" key="12">
    <source>
        <dbReference type="SMART" id="SM00485"/>
    </source>
</evidence>
<sequence length="677" mass="73659">MGIAGLLGALKEVMAPAHARDFRGQTVAVDALSWLHKACYGCAWDLAVGNETETYVKYILRRTDMLKAVGVKPLLVFDGNKIPLKSSTHDKRRSAKQDNHDMAMQHLREARSLVGDERKEKMAKTSQYFQRSINITSTIIASVHDALRKANVEFVTAPFEADAQMVFLCKQQVTTAIITEDSDILVYCAAANISVPVLFKLEETGDCKMLSKDAIHTHGKASANGVLRKLSHFLSGGHEPTRMFVHACILAGCDFLDSLPHIGIVRAIQHVFDYRGVRGTLRIPRLLSKLKFDGTTVPDDYLERFYKAEALFYHHYVYDPSTQRCGYLVAASDYEVVEDIFERVTASLAETPFLGALPPPDVIRDIYDNKRLARSESSSETSSQPSQSALSTQNSQPSQSTLPTQNSQPSQSSSSSQRTPSSPHRQKSPAPQSITSQRAPPSQSFQSPPPRATGRRWFGAHAGSSPEATPSPAVVKRPAFKRQPIDCDEVRAKTMESIFSVYAVPNQRSFPPSFGSGSSPVASQRAFPPSFLVARGYQTLKPHLFANVSDDEDEDEEDATLSGAALHAAMAVEPTTIRTVQSGMSIFSAAKKAVPVPRLQFKSPTKGAAVQRASNALPPTAKKAFAASKGRASSKSPTTKQTKGAARASTKASATKTPPTKTHAGTLLGYFTKTSTE</sequence>
<evidence type="ECO:0000256" key="5">
    <source>
        <dbReference type="ARBA" id="ARBA00022801"/>
    </source>
</evidence>
<evidence type="ECO:0000259" key="11">
    <source>
        <dbReference type="SMART" id="SM00484"/>
    </source>
</evidence>
<dbReference type="RefSeq" id="XP_012197600.1">
    <property type="nucleotide sequence ID" value="XM_012342210.1"/>
</dbReference>
<keyword evidence="9" id="KW-0267">Excision nuclease</keyword>
<dbReference type="SUPFAM" id="SSF47807">
    <property type="entry name" value="5' to 3' exonuclease, C-terminal subdomain"/>
    <property type="match status" value="1"/>
</dbReference>
<dbReference type="PANTHER" id="PTHR11081:SF8">
    <property type="entry name" value="EXONUCLEASE 1"/>
    <property type="match status" value="1"/>
</dbReference>
<evidence type="ECO:0000313" key="13">
    <source>
        <dbReference type="EMBL" id="KDO31717.1"/>
    </source>
</evidence>
<keyword evidence="9" id="KW-0238">DNA-binding</keyword>
<keyword evidence="9" id="KW-0269">Exonuclease</keyword>
<evidence type="ECO:0000256" key="2">
    <source>
        <dbReference type="ARBA" id="ARBA00022553"/>
    </source>
</evidence>
<dbReference type="FunFam" id="3.40.50.1010:FF:000002">
    <property type="entry name" value="Exonuclease 1, putative"/>
    <property type="match status" value="1"/>
</dbReference>
<dbReference type="GO" id="GO:0003677">
    <property type="term" value="F:DNA binding"/>
    <property type="evidence" value="ECO:0007669"/>
    <property type="project" value="UniProtKB-UniRule"/>
</dbReference>
<dbReference type="EMBL" id="KK583197">
    <property type="protein sequence ID" value="KDO31717.1"/>
    <property type="molecule type" value="Genomic_DNA"/>
</dbReference>
<evidence type="ECO:0000256" key="6">
    <source>
        <dbReference type="ARBA" id="ARBA00023128"/>
    </source>
</evidence>
<feature type="domain" description="XPG N-terminal" evidence="12">
    <location>
        <begin position="1"/>
        <end position="99"/>
    </location>
</feature>
<dbReference type="SUPFAM" id="SSF88723">
    <property type="entry name" value="PIN domain-like"/>
    <property type="match status" value="1"/>
</dbReference>
<feature type="compositionally biased region" description="Polar residues" evidence="10">
    <location>
        <begin position="631"/>
        <end position="641"/>
    </location>
</feature>
<dbReference type="OrthoDB" id="26491at2759"/>
<dbReference type="PRINTS" id="PR00853">
    <property type="entry name" value="XPGRADSUPER"/>
</dbReference>
<keyword evidence="6" id="KW-0496">Mitochondrion</keyword>
<dbReference type="GO" id="GO:0006281">
    <property type="term" value="P:DNA repair"/>
    <property type="evidence" value="ECO:0007669"/>
    <property type="project" value="UniProtKB-UniRule"/>
</dbReference>
<proteinExistence type="inferred from homology"/>
<dbReference type="Gene3D" id="1.10.150.20">
    <property type="entry name" value="5' to 3' exonuclease, C-terminal subdomain"/>
    <property type="match status" value="1"/>
</dbReference>
<keyword evidence="8 9" id="KW-0539">Nucleus</keyword>
<evidence type="ECO:0000256" key="3">
    <source>
        <dbReference type="ARBA" id="ARBA00022722"/>
    </source>
</evidence>
<comment type="cofactor">
    <cofactor evidence="9">
        <name>Mg(2+)</name>
        <dbReference type="ChEBI" id="CHEBI:18420"/>
    </cofactor>
    <text evidence="9">Binds 2 magnesium ions per subunit. They probably participate in the reaction catalyzed by the enzyme. May bind an additional third magnesium ion after substrate binding.</text>
</comment>
<dbReference type="GO" id="GO:0005634">
    <property type="term" value="C:nucleus"/>
    <property type="evidence" value="ECO:0007669"/>
    <property type="project" value="UniProtKB-SubCell"/>
</dbReference>
<keyword evidence="3 9" id="KW-0540">Nuclease</keyword>
<dbReference type="GO" id="GO:0046872">
    <property type="term" value="F:metal ion binding"/>
    <property type="evidence" value="ECO:0007669"/>
    <property type="project" value="UniProtKB-UniRule"/>
</dbReference>
<dbReference type="InterPro" id="IPR019974">
    <property type="entry name" value="XPG_CS"/>
</dbReference>
<dbReference type="InterPro" id="IPR006086">
    <property type="entry name" value="XPG-I_dom"/>
</dbReference>
<feature type="compositionally biased region" description="Low complexity" evidence="10">
    <location>
        <begin position="642"/>
        <end position="666"/>
    </location>
</feature>
<dbReference type="InterPro" id="IPR029060">
    <property type="entry name" value="PIN-like_dom_sf"/>
</dbReference>
<feature type="region of interest" description="Disordered" evidence="10">
    <location>
        <begin position="603"/>
        <end position="677"/>
    </location>
</feature>
<keyword evidence="4 9" id="KW-0227">DNA damage</keyword>
<comment type="similarity">
    <text evidence="9">Belongs to the XPG/RAD2 endonuclease family. EXO1 subfamily.</text>
</comment>
<evidence type="ECO:0000256" key="8">
    <source>
        <dbReference type="ARBA" id="ARBA00023242"/>
    </source>
</evidence>
<name>A0A067CY65_SAPPC</name>
<evidence type="ECO:0000256" key="4">
    <source>
        <dbReference type="ARBA" id="ARBA00022763"/>
    </source>
</evidence>
<dbReference type="VEuPathDB" id="FungiDB:SPRG_03635"/>
<keyword evidence="7 9" id="KW-0234">DNA repair</keyword>
<dbReference type="CDD" id="cd09857">
    <property type="entry name" value="PIN_EXO1"/>
    <property type="match status" value="1"/>
</dbReference>
<dbReference type="STRING" id="695850.A0A067CY65"/>
<reference evidence="13 14" key="1">
    <citation type="journal article" date="2013" name="PLoS Genet.">
        <title>Distinctive expansion of potential virulence genes in the genome of the oomycete fish pathogen Saprolegnia parasitica.</title>
        <authorList>
            <person name="Jiang R.H."/>
            <person name="de Bruijn I."/>
            <person name="Haas B.J."/>
            <person name="Belmonte R."/>
            <person name="Lobach L."/>
            <person name="Christie J."/>
            <person name="van den Ackerveken G."/>
            <person name="Bottin A."/>
            <person name="Bulone V."/>
            <person name="Diaz-Moreno S.M."/>
            <person name="Dumas B."/>
            <person name="Fan L."/>
            <person name="Gaulin E."/>
            <person name="Govers F."/>
            <person name="Grenville-Briggs L.J."/>
            <person name="Horner N.R."/>
            <person name="Levin J.Z."/>
            <person name="Mammella M."/>
            <person name="Meijer H.J."/>
            <person name="Morris P."/>
            <person name="Nusbaum C."/>
            <person name="Oome S."/>
            <person name="Phillips A.J."/>
            <person name="van Rooyen D."/>
            <person name="Rzeszutek E."/>
            <person name="Saraiva M."/>
            <person name="Secombes C.J."/>
            <person name="Seidl M.F."/>
            <person name="Snel B."/>
            <person name="Stassen J.H."/>
            <person name="Sykes S."/>
            <person name="Tripathy S."/>
            <person name="van den Berg H."/>
            <person name="Vega-Arreguin J.C."/>
            <person name="Wawra S."/>
            <person name="Young S.K."/>
            <person name="Zeng Q."/>
            <person name="Dieguez-Uribeondo J."/>
            <person name="Russ C."/>
            <person name="Tyler B.M."/>
            <person name="van West P."/>
        </authorList>
    </citation>
    <scope>NUCLEOTIDE SEQUENCE [LARGE SCALE GENOMIC DNA]</scope>
    <source>
        <strain evidence="13 14">CBS 223.65</strain>
    </source>
</reference>
<dbReference type="GO" id="GO:0035312">
    <property type="term" value="F:5'-3' DNA exonuclease activity"/>
    <property type="evidence" value="ECO:0007669"/>
    <property type="project" value="UniProtKB-UniRule"/>
</dbReference>
<keyword evidence="14" id="KW-1185">Reference proteome</keyword>
<dbReference type="KEGG" id="spar:SPRG_03635"/>
<dbReference type="InterPro" id="IPR036279">
    <property type="entry name" value="5-3_exonuclease_C_sf"/>
</dbReference>
<evidence type="ECO:0000256" key="9">
    <source>
        <dbReference type="RuleBase" id="RU910737"/>
    </source>
</evidence>
<dbReference type="InterPro" id="IPR006085">
    <property type="entry name" value="XPG_DNA_repair_N"/>
</dbReference>
<feature type="domain" description="XPG-I" evidence="11">
    <location>
        <begin position="148"/>
        <end position="232"/>
    </location>
</feature>
<keyword evidence="2" id="KW-0597">Phosphoprotein</keyword>
<comment type="subcellular location">
    <subcellularLocation>
        <location evidence="1 9">Nucleus</location>
    </subcellularLocation>
</comment>
<dbReference type="GeneID" id="24126124"/>
<dbReference type="EC" id="3.1.-.-" evidence="9"/>
<feature type="region of interest" description="Disordered" evidence="10">
    <location>
        <begin position="373"/>
        <end position="474"/>
    </location>
</feature>
<dbReference type="PROSITE" id="PS00842">
    <property type="entry name" value="XPG_2"/>
    <property type="match status" value="1"/>
</dbReference>
<dbReference type="PANTHER" id="PTHR11081">
    <property type="entry name" value="FLAP ENDONUCLEASE FAMILY MEMBER"/>
    <property type="match status" value="1"/>
</dbReference>